<reference evidence="2" key="1">
    <citation type="submission" date="2019-02" db="EMBL/GenBank/DDBJ databases">
        <authorList>
            <person name="Gruber-Vodicka R. H."/>
            <person name="Seah K. B. B."/>
        </authorList>
    </citation>
    <scope>NUCLEOTIDE SEQUENCE</scope>
    <source>
        <strain evidence="2">BECK_BZ125</strain>
        <strain evidence="3">BECK_BZ126</strain>
    </source>
</reference>
<gene>
    <name evidence="2" type="ORF">BECKTC1821E_GA0114239_106210</name>
    <name evidence="3" type="ORF">BECKTC1821F_GA0114240_106210</name>
</gene>
<evidence type="ECO:0000313" key="2">
    <source>
        <dbReference type="EMBL" id="VFK46294.1"/>
    </source>
</evidence>
<evidence type="ECO:0000313" key="3">
    <source>
        <dbReference type="EMBL" id="VFK61746.1"/>
    </source>
</evidence>
<dbReference type="AlphaFoldDB" id="A0A450YXN3"/>
<dbReference type="PANTHER" id="PTHR34235">
    <property type="entry name" value="SLR1203 PROTEIN-RELATED"/>
    <property type="match status" value="1"/>
</dbReference>
<name>A0A450YXN3_9GAMM</name>
<dbReference type="EMBL" id="CAADFT010000062">
    <property type="protein sequence ID" value="VFK46294.1"/>
    <property type="molecule type" value="Genomic_DNA"/>
</dbReference>
<proteinExistence type="predicted"/>
<dbReference type="EMBL" id="CAADFW010000062">
    <property type="protein sequence ID" value="VFK61746.1"/>
    <property type="molecule type" value="Genomic_DNA"/>
</dbReference>
<organism evidence="2">
    <name type="scientific">Candidatus Kentrum sp. TC</name>
    <dbReference type="NCBI Taxonomy" id="2126339"/>
    <lineage>
        <taxon>Bacteria</taxon>
        <taxon>Pseudomonadati</taxon>
        <taxon>Pseudomonadota</taxon>
        <taxon>Gammaproteobacteria</taxon>
        <taxon>Candidatus Kentrum</taxon>
    </lineage>
</organism>
<accession>A0A450YXN3</accession>
<protein>
    <recommendedName>
        <fullName evidence="4">DUF29 domain-containing protein</fullName>
    </recommendedName>
</protein>
<dbReference type="Gene3D" id="1.20.1220.20">
    <property type="entry name" value="Uncharcterised protein PF01724"/>
    <property type="match status" value="1"/>
</dbReference>
<feature type="region of interest" description="Disordered" evidence="1">
    <location>
        <begin position="88"/>
        <end position="108"/>
    </location>
</feature>
<dbReference type="InterPro" id="IPR002636">
    <property type="entry name" value="DUF29"/>
</dbReference>
<dbReference type="Pfam" id="PF01724">
    <property type="entry name" value="DUF29"/>
    <property type="match status" value="1"/>
</dbReference>
<evidence type="ECO:0008006" key="4">
    <source>
        <dbReference type="Google" id="ProtNLM"/>
    </source>
</evidence>
<evidence type="ECO:0000256" key="1">
    <source>
        <dbReference type="SAM" id="MobiDB-lite"/>
    </source>
</evidence>
<sequence length="108" mass="12667">MDKLLYDTDFYAWTNRRAKLLRTGKLLAVDTENIAEEIEDMGKNLKRELESRLKLLFAHSLKWEYTNPGNRGSSWRYSIEKQRAELEDHLKDEPKPCGQATESHGAWL</sequence>